<keyword evidence="3" id="KW-1185">Reference proteome</keyword>
<evidence type="ECO:0000256" key="1">
    <source>
        <dbReference type="SAM" id="MobiDB-lite"/>
    </source>
</evidence>
<sequence>MIMWGGSLLHIENRNWRETRMMPRRESLTLGSNPKERKNDDSHLSLRKRKLDDLIKGLDRLLLKNFPDLLDYFIDWSAIDCRRIH</sequence>
<proteinExistence type="predicted"/>
<dbReference type="AlphaFoldDB" id="A0A2I0X508"/>
<evidence type="ECO:0000313" key="2">
    <source>
        <dbReference type="EMBL" id="PKU82981.1"/>
    </source>
</evidence>
<organism evidence="2 3">
    <name type="scientific">Dendrobium catenatum</name>
    <dbReference type="NCBI Taxonomy" id="906689"/>
    <lineage>
        <taxon>Eukaryota</taxon>
        <taxon>Viridiplantae</taxon>
        <taxon>Streptophyta</taxon>
        <taxon>Embryophyta</taxon>
        <taxon>Tracheophyta</taxon>
        <taxon>Spermatophyta</taxon>
        <taxon>Magnoliopsida</taxon>
        <taxon>Liliopsida</taxon>
        <taxon>Asparagales</taxon>
        <taxon>Orchidaceae</taxon>
        <taxon>Epidendroideae</taxon>
        <taxon>Malaxideae</taxon>
        <taxon>Dendrobiinae</taxon>
        <taxon>Dendrobium</taxon>
    </lineage>
</organism>
<feature type="region of interest" description="Disordered" evidence="1">
    <location>
        <begin position="23"/>
        <end position="42"/>
    </location>
</feature>
<dbReference type="Proteomes" id="UP000233837">
    <property type="component" value="Unassembled WGS sequence"/>
</dbReference>
<reference evidence="2 3" key="1">
    <citation type="journal article" date="2016" name="Sci. Rep.">
        <title>The Dendrobium catenatum Lindl. genome sequence provides insights into polysaccharide synthase, floral development and adaptive evolution.</title>
        <authorList>
            <person name="Zhang G.Q."/>
            <person name="Xu Q."/>
            <person name="Bian C."/>
            <person name="Tsai W.C."/>
            <person name="Yeh C.M."/>
            <person name="Liu K.W."/>
            <person name="Yoshida K."/>
            <person name="Zhang L.S."/>
            <person name="Chang S.B."/>
            <person name="Chen F."/>
            <person name="Shi Y."/>
            <person name="Su Y.Y."/>
            <person name="Zhang Y.Q."/>
            <person name="Chen L.J."/>
            <person name="Yin Y."/>
            <person name="Lin M."/>
            <person name="Huang H."/>
            <person name="Deng H."/>
            <person name="Wang Z.W."/>
            <person name="Zhu S.L."/>
            <person name="Zhao X."/>
            <person name="Deng C."/>
            <person name="Niu S.C."/>
            <person name="Huang J."/>
            <person name="Wang M."/>
            <person name="Liu G.H."/>
            <person name="Yang H.J."/>
            <person name="Xiao X.J."/>
            <person name="Hsiao Y.Y."/>
            <person name="Wu W.L."/>
            <person name="Chen Y.Y."/>
            <person name="Mitsuda N."/>
            <person name="Ohme-Takagi M."/>
            <person name="Luo Y.B."/>
            <person name="Van de Peer Y."/>
            <person name="Liu Z.J."/>
        </authorList>
    </citation>
    <scope>NUCLEOTIDE SEQUENCE [LARGE SCALE GENOMIC DNA]</scope>
    <source>
        <tissue evidence="2">The whole plant</tissue>
    </source>
</reference>
<evidence type="ECO:0000313" key="3">
    <source>
        <dbReference type="Proteomes" id="UP000233837"/>
    </source>
</evidence>
<gene>
    <name evidence="2" type="ORF">MA16_Dca009453</name>
</gene>
<dbReference type="EMBL" id="KZ502146">
    <property type="protein sequence ID" value="PKU82981.1"/>
    <property type="molecule type" value="Genomic_DNA"/>
</dbReference>
<reference evidence="2 3" key="2">
    <citation type="journal article" date="2017" name="Nature">
        <title>The Apostasia genome and the evolution of orchids.</title>
        <authorList>
            <person name="Zhang G.Q."/>
            <person name="Liu K.W."/>
            <person name="Li Z."/>
            <person name="Lohaus R."/>
            <person name="Hsiao Y.Y."/>
            <person name="Niu S.C."/>
            <person name="Wang J.Y."/>
            <person name="Lin Y.C."/>
            <person name="Xu Q."/>
            <person name="Chen L.J."/>
            <person name="Yoshida K."/>
            <person name="Fujiwara S."/>
            <person name="Wang Z.W."/>
            <person name="Zhang Y.Q."/>
            <person name="Mitsuda N."/>
            <person name="Wang M."/>
            <person name="Liu G.H."/>
            <person name="Pecoraro L."/>
            <person name="Huang H.X."/>
            <person name="Xiao X.J."/>
            <person name="Lin M."/>
            <person name="Wu X.Y."/>
            <person name="Wu W.L."/>
            <person name="Chen Y.Y."/>
            <person name="Chang S.B."/>
            <person name="Sakamoto S."/>
            <person name="Ohme-Takagi M."/>
            <person name="Yagi M."/>
            <person name="Zeng S.J."/>
            <person name="Shen C.Y."/>
            <person name="Yeh C.M."/>
            <person name="Luo Y.B."/>
            <person name="Tsai W.C."/>
            <person name="Van de Peer Y."/>
            <person name="Liu Z.J."/>
        </authorList>
    </citation>
    <scope>NUCLEOTIDE SEQUENCE [LARGE SCALE GENOMIC DNA]</scope>
    <source>
        <tissue evidence="2">The whole plant</tissue>
    </source>
</reference>
<protein>
    <submittedName>
        <fullName evidence="2">Uncharacterized protein</fullName>
    </submittedName>
</protein>
<name>A0A2I0X508_9ASPA</name>
<accession>A0A2I0X508</accession>